<organism evidence="9 10">
    <name type="scientific">Aequorivita viscosa</name>
    <dbReference type="NCBI Taxonomy" id="797419"/>
    <lineage>
        <taxon>Bacteria</taxon>
        <taxon>Pseudomonadati</taxon>
        <taxon>Bacteroidota</taxon>
        <taxon>Flavobacteriia</taxon>
        <taxon>Flavobacteriales</taxon>
        <taxon>Flavobacteriaceae</taxon>
        <taxon>Aequorivita</taxon>
    </lineage>
</organism>
<keyword evidence="6" id="KW-0175">Coiled coil</keyword>
<evidence type="ECO:0000256" key="2">
    <source>
        <dbReference type="ARBA" id="ARBA00022490"/>
    </source>
</evidence>
<dbReference type="InterPro" id="IPR011990">
    <property type="entry name" value="TPR-like_helical_dom_sf"/>
</dbReference>
<keyword evidence="7" id="KW-1133">Transmembrane helix</keyword>
<comment type="similarity">
    <text evidence="5">Belongs to the Rap family.</text>
</comment>
<keyword evidence="7" id="KW-0472">Membrane</keyword>
<keyword evidence="2" id="KW-0963">Cytoplasm</keyword>
<evidence type="ECO:0000313" key="9">
    <source>
        <dbReference type="EMBL" id="SHJ49306.1"/>
    </source>
</evidence>
<comment type="subcellular location">
    <subcellularLocation>
        <location evidence="1">Cytoplasm</location>
    </subcellularLocation>
</comment>
<dbReference type="GO" id="GO:0005737">
    <property type="term" value="C:cytoplasm"/>
    <property type="evidence" value="ECO:0007669"/>
    <property type="project" value="UniProtKB-SubCell"/>
</dbReference>
<dbReference type="InterPro" id="IPR019734">
    <property type="entry name" value="TPR_rpt"/>
</dbReference>
<keyword evidence="3" id="KW-0677">Repeat</keyword>
<feature type="domain" description="HTH luxR-type" evidence="8">
    <location>
        <begin position="473"/>
        <end position="531"/>
    </location>
</feature>
<dbReference type="PANTHER" id="PTHR46630:SF1">
    <property type="entry name" value="TETRATRICOPEPTIDE REPEAT PROTEIN 29"/>
    <property type="match status" value="1"/>
</dbReference>
<accession>A0A1M6JRN4</accession>
<gene>
    <name evidence="9" type="ORF">SAMN04487908_11816</name>
</gene>
<dbReference type="GO" id="GO:0006355">
    <property type="term" value="P:regulation of DNA-templated transcription"/>
    <property type="evidence" value="ECO:0007669"/>
    <property type="project" value="InterPro"/>
</dbReference>
<dbReference type="SMART" id="SM00028">
    <property type="entry name" value="TPR"/>
    <property type="match status" value="4"/>
</dbReference>
<dbReference type="SUPFAM" id="SSF48452">
    <property type="entry name" value="TPR-like"/>
    <property type="match status" value="1"/>
</dbReference>
<evidence type="ECO:0000256" key="6">
    <source>
        <dbReference type="SAM" id="Coils"/>
    </source>
</evidence>
<sequence>MILRVLFILFFTQFLYAQTPLPTLFDSLAQSNSDNEKSRLSMIIASQLAKDDWQRALHYIELAEKSALSSRSEKVKADYYNAVAEIYSEKDALDITLENFVKAYKYYQHRPLKERYRLENDLAIAYSETQNYEKALKIYHKIYKYDHTQKNPKNLAAVSNNIGMAWRSKNLDSSFYYFNNSLQLLEGIEYPYLKFLIYTNLAKSYLIKDEDETAKHYFHRAINEIGPNNINSDLGWVYGEFSELYLKNGKIDSAIYYSKNAVAILDSLAPFTVINRNAVEVLYKAYIKKEDFKNASKNLEKFFAISDSLNIEDRKAKVQKIILEEEYRTKDKIRELEESKSRLNFYILILALVVLLLILGIILYRYRNKLKRTDLEKELFISKQKELNSNLELKNKELIGKAMIELHRTELIEDILKDLKEVRLKASKKETQSAIDFIVKRLKRDTSPNIWDEFELRFKEVHESFYTNLCEKHPDLTPKDKRLCALLKLNLTTKEIAQVMGQSTKSVESARIRLRKKLDITNSQTDLSSYLSNFG</sequence>
<keyword evidence="4" id="KW-0802">TPR repeat</keyword>
<dbReference type="EMBL" id="FQYV01000018">
    <property type="protein sequence ID" value="SHJ49306.1"/>
    <property type="molecule type" value="Genomic_DNA"/>
</dbReference>
<reference evidence="10" key="1">
    <citation type="submission" date="2016-11" db="EMBL/GenBank/DDBJ databases">
        <authorList>
            <person name="Varghese N."/>
            <person name="Submissions S."/>
        </authorList>
    </citation>
    <scope>NUCLEOTIDE SEQUENCE [LARGE SCALE GENOMIC DNA]</scope>
    <source>
        <strain evidence="10">DSM 26349</strain>
    </source>
</reference>
<evidence type="ECO:0000256" key="4">
    <source>
        <dbReference type="ARBA" id="ARBA00022803"/>
    </source>
</evidence>
<proteinExistence type="inferred from homology"/>
<feature type="coiled-coil region" evidence="6">
    <location>
        <begin position="381"/>
        <end position="432"/>
    </location>
</feature>
<dbReference type="SMART" id="SM00421">
    <property type="entry name" value="HTH_LUXR"/>
    <property type="match status" value="1"/>
</dbReference>
<evidence type="ECO:0000256" key="7">
    <source>
        <dbReference type="SAM" id="Phobius"/>
    </source>
</evidence>
<evidence type="ECO:0000313" key="10">
    <source>
        <dbReference type="Proteomes" id="UP000184172"/>
    </source>
</evidence>
<keyword evidence="7" id="KW-0812">Transmembrane</keyword>
<evidence type="ECO:0000256" key="1">
    <source>
        <dbReference type="ARBA" id="ARBA00004496"/>
    </source>
</evidence>
<name>A0A1M6JRN4_9FLAO</name>
<dbReference type="Gene3D" id="1.10.10.10">
    <property type="entry name" value="Winged helix-like DNA-binding domain superfamily/Winged helix DNA-binding domain"/>
    <property type="match status" value="1"/>
</dbReference>
<evidence type="ECO:0000256" key="5">
    <source>
        <dbReference type="ARBA" id="ARBA00038253"/>
    </source>
</evidence>
<evidence type="ECO:0000259" key="8">
    <source>
        <dbReference type="SMART" id="SM00421"/>
    </source>
</evidence>
<feature type="transmembrane region" description="Helical" evidence="7">
    <location>
        <begin position="343"/>
        <end position="364"/>
    </location>
</feature>
<dbReference type="InterPro" id="IPR036388">
    <property type="entry name" value="WH-like_DNA-bd_sf"/>
</dbReference>
<dbReference type="STRING" id="797419.SAMN05216556_11917"/>
<dbReference type="Proteomes" id="UP000184172">
    <property type="component" value="Unassembled WGS sequence"/>
</dbReference>
<dbReference type="PANTHER" id="PTHR46630">
    <property type="entry name" value="TETRATRICOPEPTIDE REPEAT PROTEIN 29"/>
    <property type="match status" value="1"/>
</dbReference>
<dbReference type="GO" id="GO:0003677">
    <property type="term" value="F:DNA binding"/>
    <property type="evidence" value="ECO:0007669"/>
    <property type="project" value="InterPro"/>
</dbReference>
<dbReference type="InterPro" id="IPR051476">
    <property type="entry name" value="Bac_ResReg_Asp_Phosphatase"/>
</dbReference>
<dbReference type="AlphaFoldDB" id="A0A1M6JRN4"/>
<dbReference type="Gene3D" id="1.25.40.10">
    <property type="entry name" value="Tetratricopeptide repeat domain"/>
    <property type="match status" value="2"/>
</dbReference>
<protein>
    <recommendedName>
        <fullName evidence="8">HTH luxR-type domain-containing protein</fullName>
    </recommendedName>
</protein>
<dbReference type="InterPro" id="IPR016032">
    <property type="entry name" value="Sig_transdc_resp-reg_C-effctor"/>
</dbReference>
<keyword evidence="10" id="KW-1185">Reference proteome</keyword>
<dbReference type="SUPFAM" id="SSF46894">
    <property type="entry name" value="C-terminal effector domain of the bipartite response regulators"/>
    <property type="match status" value="1"/>
</dbReference>
<evidence type="ECO:0000256" key="3">
    <source>
        <dbReference type="ARBA" id="ARBA00022737"/>
    </source>
</evidence>
<dbReference type="InterPro" id="IPR000792">
    <property type="entry name" value="Tscrpt_reg_LuxR_C"/>
</dbReference>